<dbReference type="OrthoDB" id="7197884at2"/>
<feature type="chain" id="PRO_5015660980" description="Tannase/feruloyl esterase family alpha/beta hydrolase" evidence="8">
    <location>
        <begin position="25"/>
        <end position="528"/>
    </location>
</feature>
<dbReference type="Gene3D" id="3.40.50.1820">
    <property type="entry name" value="alpha/beta hydrolase"/>
    <property type="match status" value="1"/>
</dbReference>
<dbReference type="RefSeq" id="WP_106000063.1">
    <property type="nucleotide sequence ID" value="NZ_CM009578.1"/>
</dbReference>
<evidence type="ECO:0000256" key="7">
    <source>
        <dbReference type="ARBA" id="ARBA00023157"/>
    </source>
</evidence>
<evidence type="ECO:0000256" key="1">
    <source>
        <dbReference type="ARBA" id="ARBA00006249"/>
    </source>
</evidence>
<keyword evidence="6" id="KW-0106">Calcium</keyword>
<evidence type="ECO:0008006" key="11">
    <source>
        <dbReference type="Google" id="ProtNLM"/>
    </source>
</evidence>
<gene>
    <name evidence="9" type="ORF">CVO77_16960</name>
</gene>
<evidence type="ECO:0000313" key="10">
    <source>
        <dbReference type="Proteomes" id="UP000238954"/>
    </source>
</evidence>
<evidence type="ECO:0000256" key="3">
    <source>
        <dbReference type="ARBA" id="ARBA00022723"/>
    </source>
</evidence>
<evidence type="ECO:0000256" key="4">
    <source>
        <dbReference type="ARBA" id="ARBA00022729"/>
    </source>
</evidence>
<keyword evidence="3" id="KW-0479">Metal-binding</keyword>
<comment type="caution">
    <text evidence="9">The sequence shown here is derived from an EMBL/GenBank/DDBJ whole genome shotgun (WGS) entry which is preliminary data.</text>
</comment>
<reference evidence="10" key="1">
    <citation type="submission" date="2017-11" db="EMBL/GenBank/DDBJ databases">
        <title>The complete genome sequence of Sphingopyxis pomeranensis sp. nov. strain WS5A3p.</title>
        <authorList>
            <person name="Kaminski M.A."/>
        </authorList>
    </citation>
    <scope>NUCLEOTIDE SEQUENCE [LARGE SCALE GENOMIC DNA]</scope>
    <source>
        <strain evidence="10">WS5A3p</strain>
    </source>
</reference>
<dbReference type="GO" id="GO:0052689">
    <property type="term" value="F:carboxylic ester hydrolase activity"/>
    <property type="evidence" value="ECO:0007669"/>
    <property type="project" value="UniProtKB-KW"/>
</dbReference>
<comment type="similarity">
    <text evidence="1">Belongs to the tannase family.</text>
</comment>
<dbReference type="AlphaFoldDB" id="A0A2S8B2R2"/>
<dbReference type="InterPro" id="IPR011118">
    <property type="entry name" value="Tannase/feruloyl_esterase"/>
</dbReference>
<sequence length="528" mass="56055">MRKSLIACWLSAGAASLFAAPALAAEPAAKCTALGQADFARTPDAPAQILEAAYVAANGDQPGLCRVTGIVASATSFEIQLPVERWNGKFLQAGCAGFCGRTMGWYCRDATARGYACIVSDLGHRSAMASPGAPSLSAIWADGNDSAQIDHGFRASHATTVIGKAIVAGFYGKDADRSYFNGCSEGGREAMIAAQRFPWDFDGIIAGAPLMDVGRSFLSQIWNDRAMHGPDGQPLFTPASLAFARDAVLKACDGNDGVMDGVIGDPRQCRFDPGALSCKPGSSDACLTQPQIQALGALIGGPRTRAGTPIAPGLSPAVAWGRLMAPGTAGRSVPASYGEEFFRYLGFSPAPGGSWKAAAFDFEADYRRSGVADALLSATNPDLRRFRDAGGKLILYHGWDDHLIAPGITVDYYETARATMGGQAATDPFFRLFMVPGMDHCALGGGAWAVDYLTYLENWVEKGDAPDRLVATRPKLPADPVQAFARIGRFPVPADAIEFTRPIYPYPQRYRYDGRGDPTQASSYKSTK</sequence>
<dbReference type="SUPFAM" id="SSF53474">
    <property type="entry name" value="alpha/beta-Hydrolases"/>
    <property type="match status" value="1"/>
</dbReference>
<proteinExistence type="inferred from homology"/>
<evidence type="ECO:0000313" key="9">
    <source>
        <dbReference type="EMBL" id="PQM26694.1"/>
    </source>
</evidence>
<evidence type="ECO:0000256" key="5">
    <source>
        <dbReference type="ARBA" id="ARBA00022801"/>
    </source>
</evidence>
<evidence type="ECO:0000256" key="6">
    <source>
        <dbReference type="ARBA" id="ARBA00022837"/>
    </source>
</evidence>
<keyword evidence="7" id="KW-1015">Disulfide bond</keyword>
<keyword evidence="10" id="KW-1185">Reference proteome</keyword>
<name>A0A2S8B2R2_9SPHN</name>
<dbReference type="GO" id="GO:0046872">
    <property type="term" value="F:metal ion binding"/>
    <property type="evidence" value="ECO:0007669"/>
    <property type="project" value="UniProtKB-KW"/>
</dbReference>
<protein>
    <recommendedName>
        <fullName evidence="11">Tannase/feruloyl esterase family alpha/beta hydrolase</fullName>
    </recommendedName>
</protein>
<accession>A0A2S8B2R2</accession>
<evidence type="ECO:0000256" key="8">
    <source>
        <dbReference type="SAM" id="SignalP"/>
    </source>
</evidence>
<keyword evidence="5" id="KW-0378">Hydrolase</keyword>
<dbReference type="PANTHER" id="PTHR33938:SF15">
    <property type="entry name" value="FERULOYL ESTERASE B-RELATED"/>
    <property type="match status" value="1"/>
</dbReference>
<dbReference type="PANTHER" id="PTHR33938">
    <property type="entry name" value="FERULOYL ESTERASE B-RELATED"/>
    <property type="match status" value="1"/>
</dbReference>
<feature type="signal peptide" evidence="8">
    <location>
        <begin position="1"/>
        <end position="24"/>
    </location>
</feature>
<evidence type="ECO:0000256" key="2">
    <source>
        <dbReference type="ARBA" id="ARBA00022487"/>
    </source>
</evidence>
<keyword evidence="4 8" id="KW-0732">Signal</keyword>
<keyword evidence="2" id="KW-0719">Serine esterase</keyword>
<organism evidence="9 10">
    <name type="scientific">Sphingopyxis lindanitolerans</name>
    <dbReference type="NCBI Taxonomy" id="2054227"/>
    <lineage>
        <taxon>Bacteria</taxon>
        <taxon>Pseudomonadati</taxon>
        <taxon>Pseudomonadota</taxon>
        <taxon>Alphaproteobacteria</taxon>
        <taxon>Sphingomonadales</taxon>
        <taxon>Sphingomonadaceae</taxon>
        <taxon>Sphingopyxis</taxon>
    </lineage>
</organism>
<dbReference type="InterPro" id="IPR029058">
    <property type="entry name" value="AB_hydrolase_fold"/>
</dbReference>
<dbReference type="Pfam" id="PF07519">
    <property type="entry name" value="Tannase"/>
    <property type="match status" value="2"/>
</dbReference>
<dbReference type="Proteomes" id="UP000238954">
    <property type="component" value="Chromosome"/>
</dbReference>
<dbReference type="EMBL" id="PHFW01000003">
    <property type="protein sequence ID" value="PQM26694.1"/>
    <property type="molecule type" value="Genomic_DNA"/>
</dbReference>